<dbReference type="InterPro" id="IPR043198">
    <property type="entry name" value="Cyclin/Ssn8"/>
</dbReference>
<proteinExistence type="predicted"/>
<dbReference type="Proteomes" id="UP000315295">
    <property type="component" value="Unassembled WGS sequence"/>
</dbReference>
<evidence type="ECO:0000256" key="3">
    <source>
        <dbReference type="ARBA" id="ARBA00023306"/>
    </source>
</evidence>
<evidence type="ECO:0000259" key="5">
    <source>
        <dbReference type="Pfam" id="PF00134"/>
    </source>
</evidence>
<dbReference type="GO" id="GO:0016538">
    <property type="term" value="F:cyclin-dependent protein serine/threonine kinase regulator activity"/>
    <property type="evidence" value="ECO:0007669"/>
    <property type="project" value="InterPro"/>
</dbReference>
<dbReference type="Pfam" id="PF00134">
    <property type="entry name" value="Cyclin_N"/>
    <property type="match status" value="1"/>
</dbReference>
<keyword evidence="7" id="KW-1185">Reference proteome</keyword>
<accession>A0A540NC47</accession>
<dbReference type="PANTHER" id="PTHR10026">
    <property type="entry name" value="CYCLIN"/>
    <property type="match status" value="1"/>
</dbReference>
<dbReference type="EMBL" id="VIEB01000069">
    <property type="protein sequence ID" value="TQE08612.1"/>
    <property type="molecule type" value="Genomic_DNA"/>
</dbReference>
<dbReference type="STRING" id="106549.A0A540NC47"/>
<dbReference type="GO" id="GO:0051301">
    <property type="term" value="P:cell division"/>
    <property type="evidence" value="ECO:0007669"/>
    <property type="project" value="UniProtKB-KW"/>
</dbReference>
<dbReference type="InterPro" id="IPR006671">
    <property type="entry name" value="Cyclin_N"/>
</dbReference>
<name>A0A540NC47_MALBA</name>
<dbReference type="InterPro" id="IPR036915">
    <property type="entry name" value="Cyclin-like_sf"/>
</dbReference>
<evidence type="ECO:0000256" key="1">
    <source>
        <dbReference type="ARBA" id="ARBA00011177"/>
    </source>
</evidence>
<protein>
    <recommendedName>
        <fullName evidence="4">B-like cyclin</fullName>
    </recommendedName>
</protein>
<dbReference type="GO" id="GO:0006357">
    <property type="term" value="P:regulation of transcription by RNA polymerase II"/>
    <property type="evidence" value="ECO:0007669"/>
    <property type="project" value="InterPro"/>
</dbReference>
<gene>
    <name evidence="6" type="ORF">C1H46_005788</name>
</gene>
<evidence type="ECO:0000313" key="7">
    <source>
        <dbReference type="Proteomes" id="UP000315295"/>
    </source>
</evidence>
<dbReference type="SUPFAM" id="SSF47954">
    <property type="entry name" value="Cyclin-like"/>
    <property type="match status" value="1"/>
</dbReference>
<organism evidence="6 7">
    <name type="scientific">Malus baccata</name>
    <name type="common">Siberian crab apple</name>
    <name type="synonym">Pyrus baccata</name>
    <dbReference type="NCBI Taxonomy" id="106549"/>
    <lineage>
        <taxon>Eukaryota</taxon>
        <taxon>Viridiplantae</taxon>
        <taxon>Streptophyta</taxon>
        <taxon>Embryophyta</taxon>
        <taxon>Tracheophyta</taxon>
        <taxon>Spermatophyta</taxon>
        <taxon>Magnoliopsida</taxon>
        <taxon>eudicotyledons</taxon>
        <taxon>Gunneridae</taxon>
        <taxon>Pentapetalae</taxon>
        <taxon>rosids</taxon>
        <taxon>fabids</taxon>
        <taxon>Rosales</taxon>
        <taxon>Rosaceae</taxon>
        <taxon>Amygdaloideae</taxon>
        <taxon>Maleae</taxon>
        <taxon>Malus</taxon>
    </lineage>
</organism>
<comment type="subunit">
    <text evidence="1">Interacts with the CDC2 protein kinase to form a serine/threonine kinase holoenzyme complex also known as maturation promoting factor (MPF). The cyclin subunit imparts substrate specificity to the complex.</text>
</comment>
<evidence type="ECO:0000313" key="6">
    <source>
        <dbReference type="EMBL" id="TQE08612.1"/>
    </source>
</evidence>
<dbReference type="AlphaFoldDB" id="A0A540NC47"/>
<dbReference type="Gene3D" id="1.10.472.10">
    <property type="entry name" value="Cyclin-like"/>
    <property type="match status" value="1"/>
</dbReference>
<evidence type="ECO:0000256" key="2">
    <source>
        <dbReference type="ARBA" id="ARBA00022618"/>
    </source>
</evidence>
<keyword evidence="2" id="KW-0132">Cell division</keyword>
<sequence length="151" mass="17585">MGAIGKWYFTKEEMKTETPSQMHGISRMKELELQRYHLFFRELGTKLKVGRVTISTAMMLCHQFYMRQSHGKNDWKIVATSNMLLACKLVKEVRFLNDIVFVGYEIGAKFKLGQKSSSGGSIRQKSFFWKQMELILLGERLVLQTIGFEFD</sequence>
<feature type="domain" description="Cyclin N-terminal" evidence="5">
    <location>
        <begin position="8"/>
        <end position="148"/>
    </location>
</feature>
<reference evidence="6 7" key="1">
    <citation type="journal article" date="2019" name="G3 (Bethesda)">
        <title>Sequencing of a Wild Apple (Malus baccata) Genome Unravels the Differences Between Cultivated and Wild Apple Species Regarding Disease Resistance and Cold Tolerance.</title>
        <authorList>
            <person name="Chen X."/>
        </authorList>
    </citation>
    <scope>NUCLEOTIDE SEQUENCE [LARGE SCALE GENOMIC DNA]</scope>
    <source>
        <strain evidence="7">cv. Shandingzi</strain>
        <tissue evidence="6">Leaves</tissue>
    </source>
</reference>
<keyword evidence="3" id="KW-0131">Cell cycle</keyword>
<evidence type="ECO:0000256" key="4">
    <source>
        <dbReference type="ARBA" id="ARBA00032263"/>
    </source>
</evidence>
<comment type="caution">
    <text evidence="6">The sequence shown here is derived from an EMBL/GenBank/DDBJ whole genome shotgun (WGS) entry which is preliminary data.</text>
</comment>